<reference evidence="2 3" key="1">
    <citation type="journal article" date="2015" name="Proc. Natl. Acad. Sci. U.S.A.">
        <title>The resurrection genome of Boea hygrometrica: A blueprint for survival of dehydration.</title>
        <authorList>
            <person name="Xiao L."/>
            <person name="Yang G."/>
            <person name="Zhang L."/>
            <person name="Yang X."/>
            <person name="Zhao S."/>
            <person name="Ji Z."/>
            <person name="Zhou Q."/>
            <person name="Hu M."/>
            <person name="Wang Y."/>
            <person name="Chen M."/>
            <person name="Xu Y."/>
            <person name="Jin H."/>
            <person name="Xiao X."/>
            <person name="Hu G."/>
            <person name="Bao F."/>
            <person name="Hu Y."/>
            <person name="Wan P."/>
            <person name="Li L."/>
            <person name="Deng X."/>
            <person name="Kuang T."/>
            <person name="Xiang C."/>
            <person name="Zhu J.K."/>
            <person name="Oliver M.J."/>
            <person name="He Y."/>
        </authorList>
    </citation>
    <scope>NUCLEOTIDE SEQUENCE [LARGE SCALE GENOMIC DNA]</scope>
    <source>
        <strain evidence="3">cv. XS01</strain>
    </source>
</reference>
<organism evidence="2 3">
    <name type="scientific">Dorcoceras hygrometricum</name>
    <dbReference type="NCBI Taxonomy" id="472368"/>
    <lineage>
        <taxon>Eukaryota</taxon>
        <taxon>Viridiplantae</taxon>
        <taxon>Streptophyta</taxon>
        <taxon>Embryophyta</taxon>
        <taxon>Tracheophyta</taxon>
        <taxon>Spermatophyta</taxon>
        <taxon>Magnoliopsida</taxon>
        <taxon>eudicotyledons</taxon>
        <taxon>Gunneridae</taxon>
        <taxon>Pentapetalae</taxon>
        <taxon>asterids</taxon>
        <taxon>lamiids</taxon>
        <taxon>Lamiales</taxon>
        <taxon>Gesneriaceae</taxon>
        <taxon>Didymocarpoideae</taxon>
        <taxon>Trichosporeae</taxon>
        <taxon>Loxocarpinae</taxon>
        <taxon>Dorcoceras</taxon>
    </lineage>
</organism>
<dbReference type="EMBL" id="KQ989027">
    <property type="protein sequence ID" value="KZV55028.1"/>
    <property type="molecule type" value="Genomic_DNA"/>
</dbReference>
<proteinExistence type="predicted"/>
<accession>A0A2Z7DCF2</accession>
<protein>
    <submittedName>
        <fullName evidence="2">ATP binding protein</fullName>
    </submittedName>
</protein>
<feature type="region of interest" description="Disordered" evidence="1">
    <location>
        <begin position="1"/>
        <end position="46"/>
    </location>
</feature>
<dbReference type="AlphaFoldDB" id="A0A2Z7DCF2"/>
<gene>
    <name evidence="2" type="ORF">F511_11579</name>
</gene>
<evidence type="ECO:0000313" key="3">
    <source>
        <dbReference type="Proteomes" id="UP000250235"/>
    </source>
</evidence>
<sequence>MGPISNIGPQNFTGCPGQARAKPRRKISHRNEAGDSSDGGRAPPRIVRQLPTRRAPSMAHSRDHAQHPAHGLLATSAIVRQAHGAAADVLAAMRDKARMLPRAQVRAGEGRRRLSRPQAGRFKFFNFSISNIEIRYNYGTIVLKDPSHSSDTIVGELWRIRIPSPGEAAEE</sequence>
<dbReference type="Proteomes" id="UP000250235">
    <property type="component" value="Unassembled WGS sequence"/>
</dbReference>
<name>A0A2Z7DCF2_9LAMI</name>
<keyword evidence="3" id="KW-1185">Reference proteome</keyword>
<evidence type="ECO:0000256" key="1">
    <source>
        <dbReference type="SAM" id="MobiDB-lite"/>
    </source>
</evidence>
<evidence type="ECO:0000313" key="2">
    <source>
        <dbReference type="EMBL" id="KZV55028.1"/>
    </source>
</evidence>